<keyword evidence="1" id="KW-0472">Membrane</keyword>
<dbReference type="RefSeq" id="WP_151151528.1">
    <property type="nucleotide sequence ID" value="NZ_WAIE01000006.1"/>
</dbReference>
<keyword evidence="1" id="KW-1133">Transmembrane helix</keyword>
<feature type="transmembrane region" description="Helical" evidence="1">
    <location>
        <begin position="44"/>
        <end position="64"/>
    </location>
</feature>
<evidence type="ECO:0000256" key="1">
    <source>
        <dbReference type="SAM" id="Phobius"/>
    </source>
</evidence>
<protein>
    <submittedName>
        <fullName evidence="2">Uncharacterized protein</fullName>
    </submittedName>
</protein>
<dbReference type="EMBL" id="WAIE01000006">
    <property type="protein sequence ID" value="KAB1440784.1"/>
    <property type="molecule type" value="Genomic_DNA"/>
</dbReference>
<reference evidence="2 3" key="1">
    <citation type="journal article" date="2017" name="Int. J. Syst. Evol. Microbiol.">
        <title>Desulfovibrio senegalensis sp. nov., a mesophilic sulfate reducer isolated from marine sediment.</title>
        <authorList>
            <person name="Thioye A."/>
            <person name="Gam Z.B.A."/>
            <person name="Mbengue M."/>
            <person name="Cayol J.L."/>
            <person name="Joseph-Bartoli M."/>
            <person name="Toure-Kane C."/>
            <person name="Labat M."/>
        </authorList>
    </citation>
    <scope>NUCLEOTIDE SEQUENCE [LARGE SCALE GENOMIC DNA]</scope>
    <source>
        <strain evidence="2 3">DSM 101509</strain>
    </source>
</reference>
<name>A0A6N6N1L2_9BACT</name>
<proteinExistence type="predicted"/>
<dbReference type="OrthoDB" id="5460082at2"/>
<gene>
    <name evidence="2" type="ORF">F8A88_12595</name>
</gene>
<keyword evidence="3" id="KW-1185">Reference proteome</keyword>
<accession>A0A6N6N1L2</accession>
<organism evidence="2 3">
    <name type="scientific">Pseudodesulfovibrio senegalensis</name>
    <dbReference type="NCBI Taxonomy" id="1721087"/>
    <lineage>
        <taxon>Bacteria</taxon>
        <taxon>Pseudomonadati</taxon>
        <taxon>Thermodesulfobacteriota</taxon>
        <taxon>Desulfovibrionia</taxon>
        <taxon>Desulfovibrionales</taxon>
        <taxon>Desulfovibrionaceae</taxon>
    </lineage>
</organism>
<evidence type="ECO:0000313" key="2">
    <source>
        <dbReference type="EMBL" id="KAB1440784.1"/>
    </source>
</evidence>
<sequence>MAQNTNDTPPRKRAVRIRPRGVRIRKEPPRYDAVAASSRFVSSMFWILVLGLLFNIGQAVRWYNHSAQLAKIERELYGQYHSVLGEDVGAAPFGRLQFEHDKLAAVRPTGLDPLAVTAALSAHADAMVRVDAVKLGRKVGQIRGLYMPDPAAFDEFIKRLERDDTYFFELQDHSDVFGGIGFQLRVERK</sequence>
<dbReference type="Proteomes" id="UP000438699">
    <property type="component" value="Unassembled WGS sequence"/>
</dbReference>
<dbReference type="AlphaFoldDB" id="A0A6N6N1L2"/>
<keyword evidence="1" id="KW-0812">Transmembrane</keyword>
<comment type="caution">
    <text evidence="2">The sequence shown here is derived from an EMBL/GenBank/DDBJ whole genome shotgun (WGS) entry which is preliminary data.</text>
</comment>
<evidence type="ECO:0000313" key="3">
    <source>
        <dbReference type="Proteomes" id="UP000438699"/>
    </source>
</evidence>